<dbReference type="AlphaFoldDB" id="A0A437M4V7"/>
<accession>A0A437M4V7</accession>
<reference evidence="1 2" key="1">
    <citation type="submission" date="2019-01" db="EMBL/GenBank/DDBJ databases">
        <authorList>
            <person name="Chen W.-M."/>
        </authorList>
    </citation>
    <scope>NUCLEOTIDE SEQUENCE [LARGE SCALE GENOMIC DNA]</scope>
    <source>
        <strain evidence="1 2">CCP-7</strain>
    </source>
</reference>
<evidence type="ECO:0000313" key="1">
    <source>
        <dbReference type="EMBL" id="RVT92616.1"/>
    </source>
</evidence>
<organism evidence="1 2">
    <name type="scientific">Sphingomonas crocodyli</name>
    <dbReference type="NCBI Taxonomy" id="1979270"/>
    <lineage>
        <taxon>Bacteria</taxon>
        <taxon>Pseudomonadati</taxon>
        <taxon>Pseudomonadota</taxon>
        <taxon>Alphaproteobacteria</taxon>
        <taxon>Sphingomonadales</taxon>
        <taxon>Sphingomonadaceae</taxon>
        <taxon>Sphingomonas</taxon>
    </lineage>
</organism>
<name>A0A437M4V7_9SPHN</name>
<dbReference type="Proteomes" id="UP000282971">
    <property type="component" value="Unassembled WGS sequence"/>
</dbReference>
<dbReference type="RefSeq" id="WP_127740396.1">
    <property type="nucleotide sequence ID" value="NZ_SACN01000001.1"/>
</dbReference>
<evidence type="ECO:0000313" key="2">
    <source>
        <dbReference type="Proteomes" id="UP000282971"/>
    </source>
</evidence>
<proteinExistence type="predicted"/>
<gene>
    <name evidence="1" type="ORF">EOD43_01440</name>
</gene>
<sequence length="82" mass="9280">MGGLRATISLLFRSMMDDRSLMLALGRLERALVRVEQGLDSGPRTLSHDESEALFRLAERHRTLRETTETAIERIDRLLGNG</sequence>
<keyword evidence="2" id="KW-1185">Reference proteome</keyword>
<dbReference type="EMBL" id="SACN01000001">
    <property type="protein sequence ID" value="RVT92616.1"/>
    <property type="molecule type" value="Genomic_DNA"/>
</dbReference>
<comment type="caution">
    <text evidence="1">The sequence shown here is derived from an EMBL/GenBank/DDBJ whole genome shotgun (WGS) entry which is preliminary data.</text>
</comment>
<protein>
    <submittedName>
        <fullName evidence="1">Uncharacterized protein</fullName>
    </submittedName>
</protein>